<dbReference type="EMBL" id="CM042057">
    <property type="protein sequence ID" value="KAI3691691.1"/>
    <property type="molecule type" value="Genomic_DNA"/>
</dbReference>
<protein>
    <submittedName>
        <fullName evidence="1">Uncharacterized protein</fullName>
    </submittedName>
</protein>
<accession>A0ACB8Z2U4</accession>
<reference evidence="2" key="1">
    <citation type="journal article" date="2022" name="Mol. Ecol. Resour.">
        <title>The genomes of chicory, endive, great burdock and yacon provide insights into Asteraceae palaeo-polyploidization history and plant inulin production.</title>
        <authorList>
            <person name="Fan W."/>
            <person name="Wang S."/>
            <person name="Wang H."/>
            <person name="Wang A."/>
            <person name="Jiang F."/>
            <person name="Liu H."/>
            <person name="Zhao H."/>
            <person name="Xu D."/>
            <person name="Zhang Y."/>
        </authorList>
    </citation>
    <scope>NUCLEOTIDE SEQUENCE [LARGE SCALE GENOMIC DNA]</scope>
    <source>
        <strain evidence="2">cv. Niubang</strain>
    </source>
</reference>
<comment type="caution">
    <text evidence="1">The sequence shown here is derived from an EMBL/GenBank/DDBJ whole genome shotgun (WGS) entry which is preliminary data.</text>
</comment>
<gene>
    <name evidence="1" type="ORF">L6452_31493</name>
</gene>
<name>A0ACB8Z2U4_ARCLA</name>
<proteinExistence type="predicted"/>
<evidence type="ECO:0000313" key="2">
    <source>
        <dbReference type="Proteomes" id="UP001055879"/>
    </source>
</evidence>
<reference evidence="1 2" key="2">
    <citation type="journal article" date="2022" name="Mol. Ecol. Resour.">
        <title>The genomes of chicory, endive, great burdock and yacon provide insights into Asteraceae paleo-polyploidization history and plant inulin production.</title>
        <authorList>
            <person name="Fan W."/>
            <person name="Wang S."/>
            <person name="Wang H."/>
            <person name="Wang A."/>
            <person name="Jiang F."/>
            <person name="Liu H."/>
            <person name="Zhao H."/>
            <person name="Xu D."/>
            <person name="Zhang Y."/>
        </authorList>
    </citation>
    <scope>NUCLEOTIDE SEQUENCE [LARGE SCALE GENOMIC DNA]</scope>
    <source>
        <strain evidence="2">cv. Niubang</strain>
    </source>
</reference>
<evidence type="ECO:0000313" key="1">
    <source>
        <dbReference type="EMBL" id="KAI3691691.1"/>
    </source>
</evidence>
<sequence length="175" mass="20338">MDRLGSRLLQRATYAKSSETKEEVAIKKIGNAFDNRIDAEGNQTFIVKIKDIIWPPDKEKFNDHVYIVYELMDIDLHQIIRSSHLLTDDHCQVSDVSGIRKRSSLPWRQLSVLIEDFEDYVENELSLAEFSDIFDMDHFKEALADDVRIISSLPSNHLMLRLVEEKHTPLRVSPQ</sequence>
<organism evidence="1 2">
    <name type="scientific">Arctium lappa</name>
    <name type="common">Greater burdock</name>
    <name type="synonym">Lappa major</name>
    <dbReference type="NCBI Taxonomy" id="4217"/>
    <lineage>
        <taxon>Eukaryota</taxon>
        <taxon>Viridiplantae</taxon>
        <taxon>Streptophyta</taxon>
        <taxon>Embryophyta</taxon>
        <taxon>Tracheophyta</taxon>
        <taxon>Spermatophyta</taxon>
        <taxon>Magnoliopsida</taxon>
        <taxon>eudicotyledons</taxon>
        <taxon>Gunneridae</taxon>
        <taxon>Pentapetalae</taxon>
        <taxon>asterids</taxon>
        <taxon>campanulids</taxon>
        <taxon>Asterales</taxon>
        <taxon>Asteraceae</taxon>
        <taxon>Carduoideae</taxon>
        <taxon>Cardueae</taxon>
        <taxon>Arctiinae</taxon>
        <taxon>Arctium</taxon>
    </lineage>
</organism>
<keyword evidence="2" id="KW-1185">Reference proteome</keyword>
<dbReference type="Proteomes" id="UP001055879">
    <property type="component" value="Linkage Group LG11"/>
</dbReference>